<evidence type="ECO:0000313" key="14">
    <source>
        <dbReference type="EMBL" id="SPN99299.1"/>
    </source>
</evidence>
<evidence type="ECO:0000259" key="12">
    <source>
        <dbReference type="Pfam" id="PF17786"/>
    </source>
</evidence>
<evidence type="ECO:0000313" key="15">
    <source>
        <dbReference type="Proteomes" id="UP001187682"/>
    </source>
</evidence>
<keyword evidence="6" id="KW-0326">Glycosidase</keyword>
<evidence type="ECO:0000256" key="4">
    <source>
        <dbReference type="ARBA" id="ARBA00022801"/>
    </source>
</evidence>
<dbReference type="InterPro" id="IPR050887">
    <property type="entry name" value="Beta-mannosidase_GH2"/>
</dbReference>
<dbReference type="FunFam" id="3.20.20.80:FF:000050">
    <property type="entry name" value="Beta-mannosidase B"/>
    <property type="match status" value="1"/>
</dbReference>
<reference evidence="14" key="1">
    <citation type="submission" date="2018-03" db="EMBL/GenBank/DDBJ databases">
        <authorList>
            <person name="Guldener U."/>
        </authorList>
    </citation>
    <scope>NUCLEOTIDE SEQUENCE</scope>
</reference>
<dbReference type="InterPro" id="IPR017853">
    <property type="entry name" value="GH"/>
</dbReference>
<evidence type="ECO:0000256" key="7">
    <source>
        <dbReference type="ARBA" id="ARBA00023326"/>
    </source>
</evidence>
<keyword evidence="15" id="KW-1185">Reference proteome</keyword>
<evidence type="ECO:0000256" key="5">
    <source>
        <dbReference type="ARBA" id="ARBA00023277"/>
    </source>
</evidence>
<evidence type="ECO:0000256" key="9">
    <source>
        <dbReference type="ARBA" id="ARBA00041069"/>
    </source>
</evidence>
<dbReference type="Pfam" id="PF17786">
    <property type="entry name" value="Mannosidase_ig"/>
    <property type="match status" value="1"/>
</dbReference>
<sequence>MASISQTLAGWRWRRHADSEEWHPCAHSNPTTEIFADLVDAKRIPDPFLDQNELLVQWVGETDWEYSCEFIHESSVSHCHQDLVFEGLDTYATVFLNDRHILTSTNMFHRHRINVTDTLQSGANVLRITFLSALHEGRVLEEKHGKFRAFNGEGSRLHVRKAAYHYGWDWGPVLLSCGPYREIRLESYSSMVYDVFASATVAEDLQQATLDVSWSAIFDQDVEVDVTVISPSQHTFHSLSTLAAGDTDGKVTFDIPQPELWCPVGHGPQPLYTVEVRVRSQNGDTAHAITTAVGIRRIRLMQEPLLNEPGTSFFVEVNNQPVYILGTNYIPGHSFLTRLTPGDYAATIDSCLDGNQNMLRVWAGGIYEHDSFYAECDRRGVLVWQDFMFACGQFPCYPEFAQSVTREAADQLKRLRNHCCIVLYAGNNEDYQVIESLKLEYNPDDHSGDWTATDFPARSIYETLLPASMSEHCPSVPYHPGSPWGGNRTDDRTVGDIHQWNVWHGTQEPYQMWDKLTGRFVSEFGMLSFPSARSVSRFVTDPAQRHPQSAVMELHNKAEGGERRLALYVLENIRVDSMHLESWAYATQLIQAECLEFALNDCWPVASWGMIDFYGERKLAFYSTKRASAPLAIGIHRSTPDLKLLTSPPPQVPGAPHDLSQKSYVFDVWAVNTSLLAADVIVEVRLFDTETGELREKQILGPQTLLPNRSLELVEDVKVDDKTAVQAILSDSAGRIVARASDWPQPLKYVRLPPSYDINLQVLDGRVEVSSNVPLKCLELYMADNDRKVCWDDNGVDVFPSDTYVINATGLVEGDDVRMRYYGVDWIANKANLKASVETFMNGDRDERG</sequence>
<dbReference type="InterPro" id="IPR013783">
    <property type="entry name" value="Ig-like_fold"/>
</dbReference>
<dbReference type="Pfam" id="PF00703">
    <property type="entry name" value="Glyco_hydro_2"/>
    <property type="match status" value="1"/>
</dbReference>
<dbReference type="PANTHER" id="PTHR43730:SF1">
    <property type="entry name" value="BETA-MANNOSIDASE"/>
    <property type="match status" value="1"/>
</dbReference>
<comment type="caution">
    <text evidence="14">The sequence shown here is derived from an EMBL/GenBank/DDBJ whole genome shotgun (WGS) entry which is preliminary data.</text>
</comment>
<evidence type="ECO:0000256" key="1">
    <source>
        <dbReference type="ARBA" id="ARBA00000829"/>
    </source>
</evidence>
<dbReference type="AlphaFoldDB" id="A0AAE8MUX9"/>
<organism evidence="14 15">
    <name type="scientific">Cephalotrichum gorgonifer</name>
    <dbReference type="NCBI Taxonomy" id="2041049"/>
    <lineage>
        <taxon>Eukaryota</taxon>
        <taxon>Fungi</taxon>
        <taxon>Dikarya</taxon>
        <taxon>Ascomycota</taxon>
        <taxon>Pezizomycotina</taxon>
        <taxon>Sordariomycetes</taxon>
        <taxon>Hypocreomycetidae</taxon>
        <taxon>Microascales</taxon>
        <taxon>Microascaceae</taxon>
        <taxon>Cephalotrichum</taxon>
    </lineage>
</organism>
<dbReference type="InterPro" id="IPR054593">
    <property type="entry name" value="Beta-mannosidase-like_N2"/>
</dbReference>
<dbReference type="Gene3D" id="2.60.40.10">
    <property type="entry name" value="Immunoglobulins"/>
    <property type="match status" value="1"/>
</dbReference>
<comment type="catalytic activity">
    <reaction evidence="1">
        <text>Hydrolysis of terminal, non-reducing beta-D-mannose residues in beta-D-mannosides.</text>
        <dbReference type="EC" id="3.2.1.25"/>
    </reaction>
</comment>
<evidence type="ECO:0000256" key="8">
    <source>
        <dbReference type="ARBA" id="ARBA00038429"/>
    </source>
</evidence>
<protein>
    <recommendedName>
        <fullName evidence="9">Beta-mannosidase B</fullName>
        <ecNumber evidence="3">3.2.1.25</ecNumber>
    </recommendedName>
    <alternativeName>
        <fullName evidence="10">Mannanase B</fullName>
    </alternativeName>
</protein>
<dbReference type="Gene3D" id="2.60.120.260">
    <property type="entry name" value="Galactose-binding domain-like"/>
    <property type="match status" value="1"/>
</dbReference>
<feature type="domain" description="Beta-mannosidase-like galactose-binding" evidence="13">
    <location>
        <begin position="11"/>
        <end position="181"/>
    </location>
</feature>
<comment type="pathway">
    <text evidence="2">Glycan metabolism; N-glycan degradation.</text>
</comment>
<gene>
    <name evidence="14" type="ORF">DNG_02335</name>
</gene>
<evidence type="ECO:0000259" key="11">
    <source>
        <dbReference type="Pfam" id="PF00703"/>
    </source>
</evidence>
<feature type="domain" description="Mannosidase Ig/CBM-like" evidence="12">
    <location>
        <begin position="666"/>
        <end position="749"/>
    </location>
</feature>
<dbReference type="GO" id="GO:0006516">
    <property type="term" value="P:glycoprotein catabolic process"/>
    <property type="evidence" value="ECO:0007669"/>
    <property type="project" value="TreeGrafter"/>
</dbReference>
<dbReference type="SUPFAM" id="SSF49303">
    <property type="entry name" value="beta-Galactosidase/glucuronidase domain"/>
    <property type="match status" value="1"/>
</dbReference>
<dbReference type="InterPro" id="IPR008979">
    <property type="entry name" value="Galactose-bd-like_sf"/>
</dbReference>
<dbReference type="EMBL" id="ONZQ02000002">
    <property type="protein sequence ID" value="SPN99299.1"/>
    <property type="molecule type" value="Genomic_DNA"/>
</dbReference>
<dbReference type="GO" id="GO:0000272">
    <property type="term" value="P:polysaccharide catabolic process"/>
    <property type="evidence" value="ECO:0007669"/>
    <property type="project" value="UniProtKB-KW"/>
</dbReference>
<dbReference type="InterPro" id="IPR041447">
    <property type="entry name" value="Mannosidase_ig"/>
</dbReference>
<proteinExistence type="inferred from homology"/>
<accession>A0AAE8MUX9</accession>
<keyword evidence="5" id="KW-0119">Carbohydrate metabolism</keyword>
<evidence type="ECO:0000256" key="3">
    <source>
        <dbReference type="ARBA" id="ARBA00012754"/>
    </source>
</evidence>
<dbReference type="Proteomes" id="UP001187682">
    <property type="component" value="Unassembled WGS sequence"/>
</dbReference>
<dbReference type="Pfam" id="PF22666">
    <property type="entry name" value="Glyco_hydro_2_N2"/>
    <property type="match status" value="1"/>
</dbReference>
<evidence type="ECO:0000256" key="2">
    <source>
        <dbReference type="ARBA" id="ARBA00004740"/>
    </source>
</evidence>
<dbReference type="Gene3D" id="3.20.20.80">
    <property type="entry name" value="Glycosidases"/>
    <property type="match status" value="1"/>
</dbReference>
<dbReference type="InterPro" id="IPR036156">
    <property type="entry name" value="Beta-gal/glucu_dom_sf"/>
</dbReference>
<comment type="similarity">
    <text evidence="8">Belongs to the glycosyl hydrolase 2 family. Beta-mannosidase B subfamily.</text>
</comment>
<dbReference type="EC" id="3.2.1.25" evidence="3"/>
<evidence type="ECO:0000259" key="13">
    <source>
        <dbReference type="Pfam" id="PF22666"/>
    </source>
</evidence>
<dbReference type="SUPFAM" id="SSF51445">
    <property type="entry name" value="(Trans)glycosidases"/>
    <property type="match status" value="1"/>
</dbReference>
<dbReference type="GO" id="GO:0004567">
    <property type="term" value="F:beta-mannosidase activity"/>
    <property type="evidence" value="ECO:0007669"/>
    <property type="project" value="UniProtKB-EC"/>
</dbReference>
<feature type="domain" description="Glycoside hydrolase family 2 immunoglobulin-like beta-sandwich" evidence="11">
    <location>
        <begin position="192"/>
        <end position="296"/>
    </location>
</feature>
<dbReference type="SUPFAM" id="SSF49785">
    <property type="entry name" value="Galactose-binding domain-like"/>
    <property type="match status" value="1"/>
</dbReference>
<evidence type="ECO:0000256" key="6">
    <source>
        <dbReference type="ARBA" id="ARBA00023295"/>
    </source>
</evidence>
<keyword evidence="4" id="KW-0378">Hydrolase</keyword>
<evidence type="ECO:0000256" key="10">
    <source>
        <dbReference type="ARBA" id="ARBA00041614"/>
    </source>
</evidence>
<dbReference type="InterPro" id="IPR006102">
    <property type="entry name" value="Ig-like_GH2"/>
</dbReference>
<dbReference type="PANTHER" id="PTHR43730">
    <property type="entry name" value="BETA-MANNOSIDASE"/>
    <property type="match status" value="1"/>
</dbReference>
<name>A0AAE8MUX9_9PEZI</name>
<keyword evidence="7" id="KW-0624">Polysaccharide degradation</keyword>